<dbReference type="InterPro" id="IPR036890">
    <property type="entry name" value="HATPase_C_sf"/>
</dbReference>
<dbReference type="InterPro" id="IPR003660">
    <property type="entry name" value="HAMP_dom"/>
</dbReference>
<dbReference type="SMART" id="SM00304">
    <property type="entry name" value="HAMP"/>
    <property type="match status" value="1"/>
</dbReference>
<feature type="domain" description="Histidine kinase" evidence="10">
    <location>
        <begin position="337"/>
        <end position="565"/>
    </location>
</feature>
<dbReference type="SUPFAM" id="SSF55874">
    <property type="entry name" value="ATPase domain of HSP90 chaperone/DNA topoisomerase II/histidine kinase"/>
    <property type="match status" value="1"/>
</dbReference>
<evidence type="ECO:0000256" key="6">
    <source>
        <dbReference type="ARBA" id="ARBA00022679"/>
    </source>
</evidence>
<organism evidence="12 13">
    <name type="scientific">Pendulispora albinea</name>
    <dbReference type="NCBI Taxonomy" id="2741071"/>
    <lineage>
        <taxon>Bacteria</taxon>
        <taxon>Pseudomonadati</taxon>
        <taxon>Myxococcota</taxon>
        <taxon>Myxococcia</taxon>
        <taxon>Myxococcales</taxon>
        <taxon>Sorangiineae</taxon>
        <taxon>Pendulisporaceae</taxon>
        <taxon>Pendulispora</taxon>
    </lineage>
</organism>
<dbReference type="InterPro" id="IPR036097">
    <property type="entry name" value="HisK_dim/P_sf"/>
</dbReference>
<keyword evidence="13" id="KW-1185">Reference proteome</keyword>
<name>A0ABZ2LYC9_9BACT</name>
<evidence type="ECO:0000256" key="4">
    <source>
        <dbReference type="ARBA" id="ARBA00022475"/>
    </source>
</evidence>
<dbReference type="Gene3D" id="3.30.565.10">
    <property type="entry name" value="Histidine kinase-like ATPase, C-terminal domain"/>
    <property type="match status" value="1"/>
</dbReference>
<evidence type="ECO:0000256" key="8">
    <source>
        <dbReference type="ARBA" id="ARBA00022777"/>
    </source>
</evidence>
<comment type="subcellular location">
    <subcellularLocation>
        <location evidence="2">Cell membrane</location>
        <topology evidence="2">Multi-pass membrane protein</topology>
    </subcellularLocation>
</comment>
<dbReference type="Gene3D" id="1.10.287.130">
    <property type="match status" value="1"/>
</dbReference>
<dbReference type="InterPro" id="IPR005467">
    <property type="entry name" value="His_kinase_dom"/>
</dbReference>
<dbReference type="InterPro" id="IPR003594">
    <property type="entry name" value="HATPase_dom"/>
</dbReference>
<dbReference type="PROSITE" id="PS50109">
    <property type="entry name" value="HIS_KIN"/>
    <property type="match status" value="1"/>
</dbReference>
<evidence type="ECO:0000256" key="3">
    <source>
        <dbReference type="ARBA" id="ARBA00012438"/>
    </source>
</evidence>
<evidence type="ECO:0000313" key="13">
    <source>
        <dbReference type="Proteomes" id="UP001370348"/>
    </source>
</evidence>
<dbReference type="Pfam" id="PF00672">
    <property type="entry name" value="HAMP"/>
    <property type="match status" value="1"/>
</dbReference>
<keyword evidence="5" id="KW-0597">Phosphoprotein</keyword>
<dbReference type="EC" id="2.7.13.3" evidence="3"/>
<comment type="catalytic activity">
    <reaction evidence="1">
        <text>ATP + protein L-histidine = ADP + protein N-phospho-L-histidine.</text>
        <dbReference type="EC" id="2.7.13.3"/>
    </reaction>
</comment>
<keyword evidence="4" id="KW-1003">Cell membrane</keyword>
<dbReference type="PANTHER" id="PTHR44936">
    <property type="entry name" value="SENSOR PROTEIN CREC"/>
    <property type="match status" value="1"/>
</dbReference>
<dbReference type="InterPro" id="IPR004358">
    <property type="entry name" value="Sig_transdc_His_kin-like_C"/>
</dbReference>
<evidence type="ECO:0000313" key="12">
    <source>
        <dbReference type="EMBL" id="WXB14067.1"/>
    </source>
</evidence>
<evidence type="ECO:0000256" key="1">
    <source>
        <dbReference type="ARBA" id="ARBA00000085"/>
    </source>
</evidence>
<keyword evidence="6" id="KW-0808">Transferase</keyword>
<feature type="domain" description="HAMP" evidence="11">
    <location>
        <begin position="269"/>
        <end position="320"/>
    </location>
</feature>
<dbReference type="PROSITE" id="PS50885">
    <property type="entry name" value="HAMP"/>
    <property type="match status" value="1"/>
</dbReference>
<dbReference type="SMART" id="SM00387">
    <property type="entry name" value="HATPase_c"/>
    <property type="match status" value="1"/>
</dbReference>
<evidence type="ECO:0000256" key="2">
    <source>
        <dbReference type="ARBA" id="ARBA00004651"/>
    </source>
</evidence>
<keyword evidence="9 12" id="KW-0067">ATP-binding</keyword>
<gene>
    <name evidence="12" type="ORF">LZC94_40340</name>
</gene>
<dbReference type="Pfam" id="PF00512">
    <property type="entry name" value="HisKA"/>
    <property type="match status" value="1"/>
</dbReference>
<evidence type="ECO:0000259" key="10">
    <source>
        <dbReference type="PROSITE" id="PS50109"/>
    </source>
</evidence>
<reference evidence="12 13" key="1">
    <citation type="submission" date="2021-12" db="EMBL/GenBank/DDBJ databases">
        <title>Discovery of the Pendulisporaceae a myxobacterial family with distinct sporulation behavior and unique specialized metabolism.</title>
        <authorList>
            <person name="Garcia R."/>
            <person name="Popoff A."/>
            <person name="Bader C.D."/>
            <person name="Loehr J."/>
            <person name="Walesch S."/>
            <person name="Walt C."/>
            <person name="Boldt J."/>
            <person name="Bunk B."/>
            <person name="Haeckl F.J.F.P.J."/>
            <person name="Gunesch A.P."/>
            <person name="Birkelbach J."/>
            <person name="Nuebel U."/>
            <person name="Pietschmann T."/>
            <person name="Bach T."/>
            <person name="Mueller R."/>
        </authorList>
    </citation>
    <scope>NUCLEOTIDE SEQUENCE [LARGE SCALE GENOMIC DNA]</scope>
    <source>
        <strain evidence="12 13">MSr11954</strain>
    </source>
</reference>
<accession>A0ABZ2LYC9</accession>
<evidence type="ECO:0000256" key="7">
    <source>
        <dbReference type="ARBA" id="ARBA00022741"/>
    </source>
</evidence>
<keyword evidence="8" id="KW-0418">Kinase</keyword>
<dbReference type="EMBL" id="CP089984">
    <property type="protein sequence ID" value="WXB14067.1"/>
    <property type="molecule type" value="Genomic_DNA"/>
</dbReference>
<dbReference type="Gene3D" id="6.10.340.10">
    <property type="match status" value="1"/>
</dbReference>
<keyword evidence="7" id="KW-0547">Nucleotide-binding</keyword>
<dbReference type="CDD" id="cd06225">
    <property type="entry name" value="HAMP"/>
    <property type="match status" value="1"/>
</dbReference>
<protein>
    <recommendedName>
        <fullName evidence="3">histidine kinase</fullName>
        <ecNumber evidence="3">2.7.13.3</ecNumber>
    </recommendedName>
</protein>
<dbReference type="InterPro" id="IPR003661">
    <property type="entry name" value="HisK_dim/P_dom"/>
</dbReference>
<keyword evidence="4" id="KW-0472">Membrane</keyword>
<dbReference type="Proteomes" id="UP001370348">
    <property type="component" value="Chromosome"/>
</dbReference>
<dbReference type="SMART" id="SM00388">
    <property type="entry name" value="HisKA"/>
    <property type="match status" value="1"/>
</dbReference>
<dbReference type="SUPFAM" id="SSF47384">
    <property type="entry name" value="Homodimeric domain of signal transducing histidine kinase"/>
    <property type="match status" value="1"/>
</dbReference>
<dbReference type="SUPFAM" id="SSF158472">
    <property type="entry name" value="HAMP domain-like"/>
    <property type="match status" value="1"/>
</dbReference>
<dbReference type="GO" id="GO:0005524">
    <property type="term" value="F:ATP binding"/>
    <property type="evidence" value="ECO:0007669"/>
    <property type="project" value="UniProtKB-KW"/>
</dbReference>
<evidence type="ECO:0000256" key="5">
    <source>
        <dbReference type="ARBA" id="ARBA00022553"/>
    </source>
</evidence>
<dbReference type="RefSeq" id="WP_394823685.1">
    <property type="nucleotide sequence ID" value="NZ_CP089984.1"/>
</dbReference>
<dbReference type="CDD" id="cd00082">
    <property type="entry name" value="HisKA"/>
    <property type="match status" value="1"/>
</dbReference>
<proteinExistence type="predicted"/>
<dbReference type="PRINTS" id="PR00344">
    <property type="entry name" value="BCTRLSENSOR"/>
</dbReference>
<evidence type="ECO:0000259" key="11">
    <source>
        <dbReference type="PROSITE" id="PS50885"/>
    </source>
</evidence>
<dbReference type="Pfam" id="PF02518">
    <property type="entry name" value="HATPase_c"/>
    <property type="match status" value="1"/>
</dbReference>
<evidence type="ECO:0000256" key="9">
    <source>
        <dbReference type="ARBA" id="ARBA00022840"/>
    </source>
</evidence>
<sequence>MRIAPRLGIALGFVGALSTVGLGWALREERRSEETQRFDAEVASACTRIRDEVVRQAENERKLLNGECAEGALVDRAVTAMEAGNLDDHRLALSTLVPSQRAAFDLDALLLVTDKGEVLGADPRSFLGMPGAEVTSLAKGDPAHYLHGSASVAPIVSRCRKKGKHRGTTVALIGMHRIDPVIERLGKTVNVTATSGEGRARTLVAGDAADVAEASCPLDDRGGGAPMWISVAKPKGELFEHLRQIDHTVAIAVVLASSGALLLAFFLARSLSRPIEELASQAQKVASGEARPISVRGTGEMADLTAAFDRMLEDLEATRRRLAATSRVAAWREVARRVAHEVKNPLAPIRAAVETLRRLRARDDPAFDEYFDEATRTVLDEVHRIANIVTEFTRFARLPPPRPSEVDLVELVKQVATLQKANAPSATIDVHVRGTPPRVLADRDQIVQVATNLLQNALDAVKDNPDPRVTVTLEPQRDLRRPSAEPGSAAVSRARVLLTVADNGTGIAPEIAARLFEPYATTKPHGTGLGLAIAQRIAIEHDGELSYIGTPGQGAVFRLALPVDGPAAISELSISG</sequence>
<dbReference type="InterPro" id="IPR050980">
    <property type="entry name" value="2C_sensor_his_kinase"/>
</dbReference>
<dbReference type="PANTHER" id="PTHR44936:SF10">
    <property type="entry name" value="SENSOR PROTEIN RSTB"/>
    <property type="match status" value="1"/>
</dbReference>